<dbReference type="Pfam" id="PF13538">
    <property type="entry name" value="UvrD_C_2"/>
    <property type="match status" value="1"/>
</dbReference>
<dbReference type="InterPro" id="IPR027417">
    <property type="entry name" value="P-loop_NTPase"/>
</dbReference>
<comment type="caution">
    <text evidence="2">The sequence shown here is derived from an EMBL/GenBank/DDBJ whole genome shotgun (WGS) entry which is preliminary data.</text>
</comment>
<organism evidence="2">
    <name type="scientific">hydrocarbon metagenome</name>
    <dbReference type="NCBI Taxonomy" id="938273"/>
    <lineage>
        <taxon>unclassified sequences</taxon>
        <taxon>metagenomes</taxon>
        <taxon>ecological metagenomes</taxon>
    </lineage>
</organism>
<dbReference type="SUPFAM" id="SSF52540">
    <property type="entry name" value="P-loop containing nucleoside triphosphate hydrolases"/>
    <property type="match status" value="1"/>
</dbReference>
<reference evidence="2" key="1">
    <citation type="journal article" date="2015" name="Proc. Natl. Acad. Sci. U.S.A.">
        <title>Networks of energetic and metabolic interactions define dynamics in microbial communities.</title>
        <authorList>
            <person name="Embree M."/>
            <person name="Liu J.K."/>
            <person name="Al-Bassam M.M."/>
            <person name="Zengler K."/>
        </authorList>
    </citation>
    <scope>NUCLEOTIDE SEQUENCE</scope>
</reference>
<sequence length="474" mass="54751">MCQKAAFMHQQHPDWDIAYVFFTQSVYGDIHHNIERTLVGLGKEWDPKKLKIFHAWGAYERPGLYRYICQSHGIRPLVVSDTVPYKYAQGLAFSAKLLLEQIAIHPLFDAILVDEGQDMVFKEPELQYQGKQPIYWMAYSALHPVTADRSEIRRLIWAYDEYQNINTMEIPSSKTIFGEEKGLDKLLLGYYKGKVPKNIIMKESYRTPGPVILAAHALCMGMLNREGMIAGPTQKTEWELLGYQVTGTFQKNSTITLVRPPENSKNPLTHFQGMPPLFSFDLFTTRDEVYQKLARTLYKLIKVDGIPPRNRILVVHLNKRHTLEGLTKYLMDKGISFYFPGESDVNINHTPDYRDRKPRDFWKEDAVTIANVNQAKGNEADFVFVVGLEDTAADPLNVQTRNALFVAMTRTRGWVSLMGTGDPTDPFYQEILQIWKMLKEDPFKITFQYRGKPKYPLDVELDEDQTRLNLSFEM</sequence>
<name>A0A0W8F2W6_9ZZZZ</name>
<evidence type="ECO:0000259" key="1">
    <source>
        <dbReference type="Pfam" id="PF13538"/>
    </source>
</evidence>
<dbReference type="AlphaFoldDB" id="A0A0W8F2W6"/>
<evidence type="ECO:0000313" key="2">
    <source>
        <dbReference type="EMBL" id="KUG15086.1"/>
    </source>
</evidence>
<protein>
    <recommendedName>
        <fullName evidence="1">UvrD-like helicase C-terminal domain-containing protein</fullName>
    </recommendedName>
</protein>
<feature type="domain" description="UvrD-like helicase C-terminal" evidence="1">
    <location>
        <begin position="368"/>
        <end position="417"/>
    </location>
</feature>
<accession>A0A0W8F2W6</accession>
<dbReference type="InterPro" id="IPR027785">
    <property type="entry name" value="UvrD-like_helicase_C"/>
</dbReference>
<dbReference type="Gene3D" id="3.40.50.300">
    <property type="entry name" value="P-loop containing nucleotide triphosphate hydrolases"/>
    <property type="match status" value="1"/>
</dbReference>
<proteinExistence type="predicted"/>
<gene>
    <name evidence="2" type="ORF">ASZ90_015265</name>
</gene>
<dbReference type="EMBL" id="LNQE01001589">
    <property type="protein sequence ID" value="KUG15086.1"/>
    <property type="molecule type" value="Genomic_DNA"/>
</dbReference>